<evidence type="ECO:0000256" key="1">
    <source>
        <dbReference type="SAM" id="Phobius"/>
    </source>
</evidence>
<feature type="chain" id="PRO_5045038960" description="Protein BatD" evidence="2">
    <location>
        <begin position="28"/>
        <end position="285"/>
    </location>
</feature>
<gene>
    <name evidence="3" type="ORF">GCM10023333_13170</name>
</gene>
<keyword evidence="2" id="KW-0732">Signal</keyword>
<proteinExistence type="predicted"/>
<keyword evidence="1" id="KW-1133">Transmembrane helix</keyword>
<accession>A0ABP9ELM7</accession>
<name>A0ABP9ELM7_9GAMM</name>
<sequence length="285" mass="31302">MANPIPLSKVLSSVLLLLMLLSTASTAAPLIPVEISPAQITPGQQIQLRFTVQYADEADAEFTAPPRNEWGPLQLVETQAYPARWDQGVWRQEFELQLLVPEAGDYALPRLWVEIVEGEQRQRQQLAPAQIHVASSFEQDAQEQPLMRMQGEIPSEGALPKGLLAAILLGAGLLITLAVLQRARRRSAATVAEITPPTPADLARQCQADQTPQWEALRQWMQAQTGQDPLALAPDSAAALPAAHIELLQRYQQARFAAPRPNNNAPEPRPAAFIRLCQACEARLS</sequence>
<evidence type="ECO:0008006" key="5">
    <source>
        <dbReference type="Google" id="ProtNLM"/>
    </source>
</evidence>
<reference evidence="4" key="1">
    <citation type="journal article" date="2019" name="Int. J. Syst. Evol. Microbiol.">
        <title>The Global Catalogue of Microorganisms (GCM) 10K type strain sequencing project: providing services to taxonomists for standard genome sequencing and annotation.</title>
        <authorList>
            <consortium name="The Broad Institute Genomics Platform"/>
            <consortium name="The Broad Institute Genome Sequencing Center for Infectious Disease"/>
            <person name="Wu L."/>
            <person name="Ma J."/>
        </authorList>
    </citation>
    <scope>NUCLEOTIDE SEQUENCE [LARGE SCALE GENOMIC DNA]</scope>
    <source>
        <strain evidence="4">JCM 18401</strain>
    </source>
</reference>
<dbReference type="Proteomes" id="UP001499988">
    <property type="component" value="Unassembled WGS sequence"/>
</dbReference>
<organism evidence="3 4">
    <name type="scientific">Ferrimonas pelagia</name>
    <dbReference type="NCBI Taxonomy" id="1177826"/>
    <lineage>
        <taxon>Bacteria</taxon>
        <taxon>Pseudomonadati</taxon>
        <taxon>Pseudomonadota</taxon>
        <taxon>Gammaproteobacteria</taxon>
        <taxon>Alteromonadales</taxon>
        <taxon>Ferrimonadaceae</taxon>
        <taxon>Ferrimonas</taxon>
    </lineage>
</organism>
<evidence type="ECO:0000313" key="3">
    <source>
        <dbReference type="EMBL" id="GAA4880321.1"/>
    </source>
</evidence>
<comment type="caution">
    <text evidence="3">The sequence shown here is derived from an EMBL/GenBank/DDBJ whole genome shotgun (WGS) entry which is preliminary data.</text>
</comment>
<protein>
    <recommendedName>
        <fullName evidence="5">Protein BatD</fullName>
    </recommendedName>
</protein>
<feature type="transmembrane region" description="Helical" evidence="1">
    <location>
        <begin position="162"/>
        <end position="180"/>
    </location>
</feature>
<feature type="signal peptide" evidence="2">
    <location>
        <begin position="1"/>
        <end position="27"/>
    </location>
</feature>
<keyword evidence="1" id="KW-0812">Transmembrane</keyword>
<evidence type="ECO:0000256" key="2">
    <source>
        <dbReference type="SAM" id="SignalP"/>
    </source>
</evidence>
<keyword evidence="1" id="KW-0472">Membrane</keyword>
<dbReference type="RefSeq" id="WP_345334555.1">
    <property type="nucleotide sequence ID" value="NZ_BAABJZ010000016.1"/>
</dbReference>
<keyword evidence="4" id="KW-1185">Reference proteome</keyword>
<evidence type="ECO:0000313" key="4">
    <source>
        <dbReference type="Proteomes" id="UP001499988"/>
    </source>
</evidence>
<dbReference type="EMBL" id="BAABJZ010000016">
    <property type="protein sequence ID" value="GAA4880321.1"/>
    <property type="molecule type" value="Genomic_DNA"/>
</dbReference>